<evidence type="ECO:0000313" key="2">
    <source>
        <dbReference type="Proteomes" id="UP000008493"/>
    </source>
</evidence>
<gene>
    <name evidence="1" type="ORF">AGABI1DRAFT_95926</name>
</gene>
<accession>K5WTF2</accession>
<dbReference type="Proteomes" id="UP000008493">
    <property type="component" value="Unassembled WGS sequence"/>
</dbReference>
<dbReference type="GeneID" id="18832763"/>
<keyword evidence="2" id="KW-1185">Reference proteome</keyword>
<proteinExistence type="predicted"/>
<name>K5WTF2_AGABU</name>
<dbReference type="HOGENOM" id="CLU_013113_0_0_1"/>
<dbReference type="KEGG" id="abp:AGABI1DRAFT95926"/>
<dbReference type="AlphaFoldDB" id="K5WTF2"/>
<dbReference type="RefSeq" id="XP_007335338.1">
    <property type="nucleotide sequence ID" value="XM_007335276.1"/>
</dbReference>
<organism evidence="1 2">
    <name type="scientific">Agaricus bisporus var. burnettii (strain JB137-S8 / ATCC MYA-4627 / FGSC 10392)</name>
    <name type="common">White button mushroom</name>
    <dbReference type="NCBI Taxonomy" id="597362"/>
    <lineage>
        <taxon>Eukaryota</taxon>
        <taxon>Fungi</taxon>
        <taxon>Dikarya</taxon>
        <taxon>Basidiomycota</taxon>
        <taxon>Agaricomycotina</taxon>
        <taxon>Agaricomycetes</taxon>
        <taxon>Agaricomycetidae</taxon>
        <taxon>Agaricales</taxon>
        <taxon>Agaricineae</taxon>
        <taxon>Agaricaceae</taxon>
        <taxon>Agaricus</taxon>
    </lineage>
</organism>
<dbReference type="EMBL" id="JH971734">
    <property type="protein sequence ID" value="EKM74023.1"/>
    <property type="molecule type" value="Genomic_DNA"/>
</dbReference>
<sequence length="266" mass="29220">MPRKAKQQPTPASAPYPQRLLSQMLSPLTNPNATRLTVSDIEVLLYPKYGGQVILSTFAYDSQENRAIMDAVRNRGIAPATTIANTAARTESKESLPPSSSADASAAGAHYSSFPSLCTVAFGFGAFLEAPYLARVFIFQSLSCCHFGLEVEPTTEGLLQGLRHSTDYVRAQSSKLSATTPCPASPVNEEHLDSKESVKYILELLSVSIGIFQALSSTNWKSKLLEGFPALMDDNLDVLHEVFIESVKRQEWNRRRSYEITTPLTQ</sequence>
<reference evidence="2" key="1">
    <citation type="journal article" date="2012" name="Proc. Natl. Acad. Sci. U.S.A.">
        <title>Genome sequence of the button mushroom Agaricus bisporus reveals mechanisms governing adaptation to a humic-rich ecological niche.</title>
        <authorList>
            <person name="Morin E."/>
            <person name="Kohler A."/>
            <person name="Baker A.R."/>
            <person name="Foulongne-Oriol M."/>
            <person name="Lombard V."/>
            <person name="Nagy L.G."/>
            <person name="Ohm R.A."/>
            <person name="Patyshakuliyeva A."/>
            <person name="Brun A."/>
            <person name="Aerts A.L."/>
            <person name="Bailey A.M."/>
            <person name="Billette C."/>
            <person name="Coutinho P.M."/>
            <person name="Deakin G."/>
            <person name="Doddapaneni H."/>
            <person name="Floudas D."/>
            <person name="Grimwood J."/>
            <person name="Hilden K."/>
            <person name="Kuees U."/>
            <person name="LaButti K.M."/>
            <person name="Lapidus A."/>
            <person name="Lindquist E.A."/>
            <person name="Lucas S.M."/>
            <person name="Murat C."/>
            <person name="Riley R.W."/>
            <person name="Salamov A.A."/>
            <person name="Schmutz J."/>
            <person name="Subramanian V."/>
            <person name="Woesten H.A.B."/>
            <person name="Xu J."/>
            <person name="Eastwood D.C."/>
            <person name="Foster G.D."/>
            <person name="Sonnenberg A.S."/>
            <person name="Cullen D."/>
            <person name="de Vries R.P."/>
            <person name="Lundell T."/>
            <person name="Hibbett D.S."/>
            <person name="Henrissat B."/>
            <person name="Burton K.S."/>
            <person name="Kerrigan R.W."/>
            <person name="Challen M.P."/>
            <person name="Grigoriev I.V."/>
            <person name="Martin F."/>
        </authorList>
    </citation>
    <scope>NUCLEOTIDE SEQUENCE [LARGE SCALE GENOMIC DNA]</scope>
    <source>
        <strain evidence="2">JB137-S8 / ATCC MYA-4627 / FGSC 10392</strain>
    </source>
</reference>
<dbReference type="InParanoid" id="K5WTF2"/>
<evidence type="ECO:0000313" key="1">
    <source>
        <dbReference type="EMBL" id="EKM74023.1"/>
    </source>
</evidence>
<protein>
    <submittedName>
        <fullName evidence="1">Uncharacterized protein</fullName>
    </submittedName>
</protein>